<proteinExistence type="predicted"/>
<feature type="region of interest" description="Disordered" evidence="1">
    <location>
        <begin position="152"/>
        <end position="201"/>
    </location>
</feature>
<evidence type="ECO:0000313" key="3">
    <source>
        <dbReference type="EMBL" id="KAF7822167.1"/>
    </source>
</evidence>
<dbReference type="AlphaFoldDB" id="A0A834TJ14"/>
<accession>A0A834TJ14</accession>
<organism evidence="3 4">
    <name type="scientific">Senna tora</name>
    <dbReference type="NCBI Taxonomy" id="362788"/>
    <lineage>
        <taxon>Eukaryota</taxon>
        <taxon>Viridiplantae</taxon>
        <taxon>Streptophyta</taxon>
        <taxon>Embryophyta</taxon>
        <taxon>Tracheophyta</taxon>
        <taxon>Spermatophyta</taxon>
        <taxon>Magnoliopsida</taxon>
        <taxon>eudicotyledons</taxon>
        <taxon>Gunneridae</taxon>
        <taxon>Pentapetalae</taxon>
        <taxon>rosids</taxon>
        <taxon>fabids</taxon>
        <taxon>Fabales</taxon>
        <taxon>Fabaceae</taxon>
        <taxon>Caesalpinioideae</taxon>
        <taxon>Cassia clade</taxon>
        <taxon>Senna</taxon>
    </lineage>
</organism>
<feature type="signal peptide" evidence="2">
    <location>
        <begin position="1"/>
        <end position="19"/>
    </location>
</feature>
<name>A0A834TJ14_9FABA</name>
<protein>
    <submittedName>
        <fullName evidence="3">5'-nucleotidase surE</fullName>
    </submittedName>
</protein>
<evidence type="ECO:0000313" key="4">
    <source>
        <dbReference type="Proteomes" id="UP000634136"/>
    </source>
</evidence>
<dbReference type="EMBL" id="JAAIUW010000008">
    <property type="protein sequence ID" value="KAF7822167.1"/>
    <property type="molecule type" value="Genomic_DNA"/>
</dbReference>
<evidence type="ECO:0000256" key="1">
    <source>
        <dbReference type="SAM" id="MobiDB-lite"/>
    </source>
</evidence>
<keyword evidence="4" id="KW-1185">Reference proteome</keyword>
<dbReference type="Proteomes" id="UP000634136">
    <property type="component" value="Unassembled WGS sequence"/>
</dbReference>
<comment type="caution">
    <text evidence="3">The sequence shown here is derived from an EMBL/GenBank/DDBJ whole genome shotgun (WGS) entry which is preliminary data.</text>
</comment>
<evidence type="ECO:0000256" key="2">
    <source>
        <dbReference type="SAM" id="SignalP"/>
    </source>
</evidence>
<keyword evidence="2" id="KW-0732">Signal</keyword>
<gene>
    <name evidence="3" type="ORF">G2W53_027622</name>
</gene>
<reference evidence="3" key="1">
    <citation type="submission" date="2020-09" db="EMBL/GenBank/DDBJ databases">
        <title>Genome-Enabled Discovery of Anthraquinone Biosynthesis in Senna tora.</title>
        <authorList>
            <person name="Kang S.-H."/>
            <person name="Pandey R.P."/>
            <person name="Lee C.-M."/>
            <person name="Sim J.-S."/>
            <person name="Jeong J.-T."/>
            <person name="Choi B.-S."/>
            <person name="Jung M."/>
            <person name="Ginzburg D."/>
            <person name="Zhao K."/>
            <person name="Won S.Y."/>
            <person name="Oh T.-J."/>
            <person name="Yu Y."/>
            <person name="Kim N.-H."/>
            <person name="Lee O.R."/>
            <person name="Lee T.-H."/>
            <person name="Bashyal P."/>
            <person name="Kim T.-S."/>
            <person name="Lee W.-H."/>
            <person name="Kawkins C."/>
            <person name="Kim C.-K."/>
            <person name="Kim J.S."/>
            <person name="Ahn B.O."/>
            <person name="Rhee S.Y."/>
            <person name="Sohng J.K."/>
        </authorList>
    </citation>
    <scope>NUCLEOTIDE SEQUENCE</scope>
    <source>
        <tissue evidence="3">Leaf</tissue>
    </source>
</reference>
<feature type="compositionally biased region" description="Polar residues" evidence="1">
    <location>
        <begin position="174"/>
        <end position="194"/>
    </location>
</feature>
<feature type="chain" id="PRO_5032540268" evidence="2">
    <location>
        <begin position="20"/>
        <end position="260"/>
    </location>
</feature>
<sequence>MVVTGIVVVLIMVTKWASTSVIVVTTSSATRPSSSSSTSRATTSVRGVLKSIRVISLRNHDYNRVVVTIKSIHGVKNEILHGNSSDLNTITLDFIDATVVLLRCHLHERQAGSLQSMAKPLLPKPDDPIVVEEEDEEDDDILLRVSLSLRSDTKKENTSQRQAKAAPSSHKLRQPSTTFAHSHHQQPPSTTFGSHRQPPSKHLIPAFLDKQHEGIEDDMDYRALENGFVAVTPISLSPHTDTDIQMATSDWISVVLPNEQ</sequence>